<dbReference type="AlphaFoldDB" id="A0A162QM14"/>
<dbReference type="Proteomes" id="UP000076603">
    <property type="component" value="Unassembled WGS sequence"/>
</dbReference>
<evidence type="ECO:0000256" key="1">
    <source>
        <dbReference type="SAM" id="Coils"/>
    </source>
</evidence>
<gene>
    <name evidence="2" type="ORF">CLMAG_59860</name>
</gene>
<comment type="caution">
    <text evidence="2">The sequence shown here is derived from an EMBL/GenBank/DDBJ whole genome shotgun (WGS) entry which is preliminary data.</text>
</comment>
<keyword evidence="3" id="KW-1185">Reference proteome</keyword>
<name>A0A162QM14_9CLOT</name>
<evidence type="ECO:0000313" key="2">
    <source>
        <dbReference type="EMBL" id="KZL88697.1"/>
    </source>
</evidence>
<protein>
    <recommendedName>
        <fullName evidence="4">Sigma factor</fullName>
    </recommendedName>
</protein>
<proteinExistence type="predicted"/>
<dbReference type="PATRIC" id="fig|1121326.3.peg.6052"/>
<dbReference type="EMBL" id="LWAE01000015">
    <property type="protein sequence ID" value="KZL88697.1"/>
    <property type="molecule type" value="Genomic_DNA"/>
</dbReference>
<sequence length="158" mass="18792">MAYSKYYYKKAEEMLSEYTMLQSEIKNLELDIEESEKEYKGCGAIAYEERTSSTNAFNSSVENEMLSRRKRMDSLVDLKRSKEIRVERINNALEVLNNKEIRIIELKFFSERKKSWTNVSRKIDMCEAWCRKLKDRAIEKMIPILFVFEVSSEKVAKK</sequence>
<dbReference type="SUPFAM" id="SSF88659">
    <property type="entry name" value="Sigma3 and sigma4 domains of RNA polymerase sigma factors"/>
    <property type="match status" value="1"/>
</dbReference>
<evidence type="ECO:0008006" key="4">
    <source>
        <dbReference type="Google" id="ProtNLM"/>
    </source>
</evidence>
<dbReference type="InterPro" id="IPR013324">
    <property type="entry name" value="RNA_pol_sigma_r3/r4-like"/>
</dbReference>
<dbReference type="STRING" id="1121326.CLMAG_59860"/>
<organism evidence="2 3">
    <name type="scientific">Clostridium magnum DSM 2767</name>
    <dbReference type="NCBI Taxonomy" id="1121326"/>
    <lineage>
        <taxon>Bacteria</taxon>
        <taxon>Bacillati</taxon>
        <taxon>Bacillota</taxon>
        <taxon>Clostridia</taxon>
        <taxon>Eubacteriales</taxon>
        <taxon>Clostridiaceae</taxon>
        <taxon>Clostridium</taxon>
    </lineage>
</organism>
<keyword evidence="1" id="KW-0175">Coiled coil</keyword>
<reference evidence="2 3" key="1">
    <citation type="submission" date="2016-04" db="EMBL/GenBank/DDBJ databases">
        <title>Genome sequence of Clostridium magnum DSM 2767.</title>
        <authorList>
            <person name="Poehlein A."/>
            <person name="Uhlig R."/>
            <person name="Fischer R."/>
            <person name="Bahl H."/>
            <person name="Daniel R."/>
        </authorList>
    </citation>
    <scope>NUCLEOTIDE SEQUENCE [LARGE SCALE GENOMIC DNA]</scope>
    <source>
        <strain evidence="2 3">DSM 2767</strain>
    </source>
</reference>
<feature type="coiled-coil region" evidence="1">
    <location>
        <begin position="11"/>
        <end position="38"/>
    </location>
</feature>
<evidence type="ECO:0000313" key="3">
    <source>
        <dbReference type="Proteomes" id="UP000076603"/>
    </source>
</evidence>
<dbReference type="OrthoDB" id="1706986at2"/>
<dbReference type="RefSeq" id="WP_082832133.1">
    <property type="nucleotide sequence ID" value="NZ_FQXL01000084.1"/>
</dbReference>
<accession>A0A162QM14</accession>